<evidence type="ECO:0000313" key="2">
    <source>
        <dbReference type="EMBL" id="PXA72002.1"/>
    </source>
</evidence>
<sequence length="116" mass="12602">MSTTLTARPQRAARRTPIYIHIAAWAIPALVLGEFAMLAIVPVATLVIGTLADSRVKPLRWWAGLVAVAYATPLVIWLLRADGAQSLSKDMNPVLGALIVAVAAAFLIKIYTRRKR</sequence>
<keyword evidence="1" id="KW-0472">Membrane</keyword>
<accession>A0A318A146</accession>
<dbReference type="EMBL" id="QHLY01000005">
    <property type="protein sequence ID" value="PXA72002.1"/>
    <property type="molecule type" value="Genomic_DNA"/>
</dbReference>
<keyword evidence="1" id="KW-0812">Transmembrane</keyword>
<evidence type="ECO:0000256" key="1">
    <source>
        <dbReference type="SAM" id="Phobius"/>
    </source>
</evidence>
<feature type="transmembrane region" description="Helical" evidence="1">
    <location>
        <begin position="61"/>
        <end position="79"/>
    </location>
</feature>
<name>A0A318A146_9MICO</name>
<keyword evidence="1" id="KW-1133">Transmembrane helix</keyword>
<keyword evidence="3" id="KW-1185">Reference proteome</keyword>
<gene>
    <name evidence="2" type="ORF">CTB96_03570</name>
</gene>
<comment type="caution">
    <text evidence="2">The sequence shown here is derived from an EMBL/GenBank/DDBJ whole genome shotgun (WGS) entry which is preliminary data.</text>
</comment>
<dbReference type="Proteomes" id="UP000246722">
    <property type="component" value="Unassembled WGS sequence"/>
</dbReference>
<proteinExistence type="predicted"/>
<protein>
    <submittedName>
        <fullName evidence="2">Uncharacterized protein</fullName>
    </submittedName>
</protein>
<reference evidence="2 3" key="1">
    <citation type="submission" date="2018-05" db="EMBL/GenBank/DDBJ databases">
        <title>Genetic diversity of glacier-inhabiting Cryobacterium bacteria in China and description of Cryobacterium mengkeensis sp. nov. and Arthrobacter glacialis sp. nov.</title>
        <authorList>
            <person name="Liu Q."/>
            <person name="Xin Y.-H."/>
        </authorList>
    </citation>
    <scope>NUCLEOTIDE SEQUENCE [LARGE SCALE GENOMIC DNA]</scope>
    <source>
        <strain evidence="2 3">SK-1</strain>
    </source>
</reference>
<feature type="transmembrane region" description="Helical" evidence="1">
    <location>
        <begin position="18"/>
        <end position="49"/>
    </location>
</feature>
<evidence type="ECO:0000313" key="3">
    <source>
        <dbReference type="Proteomes" id="UP000246722"/>
    </source>
</evidence>
<dbReference type="RefSeq" id="WP_110125525.1">
    <property type="nucleotide sequence ID" value="NZ_QHLY01000005.1"/>
</dbReference>
<dbReference type="OrthoDB" id="5122469at2"/>
<feature type="transmembrane region" description="Helical" evidence="1">
    <location>
        <begin position="91"/>
        <end position="111"/>
    </location>
</feature>
<dbReference type="AlphaFoldDB" id="A0A318A146"/>
<organism evidence="2 3">
    <name type="scientific">Cryobacterium arcticum</name>
    <dbReference type="NCBI Taxonomy" id="670052"/>
    <lineage>
        <taxon>Bacteria</taxon>
        <taxon>Bacillati</taxon>
        <taxon>Actinomycetota</taxon>
        <taxon>Actinomycetes</taxon>
        <taxon>Micrococcales</taxon>
        <taxon>Microbacteriaceae</taxon>
        <taxon>Cryobacterium</taxon>
    </lineage>
</organism>